<dbReference type="EMBL" id="VIFY01000041">
    <property type="protein sequence ID" value="TQB73570.1"/>
    <property type="molecule type" value="Genomic_DNA"/>
</dbReference>
<sequence length="253" mass="29413">MHTILNNEWDQTDITQLTLRKIKFEQDAPQRTVAWLLGQAWKHLPPTPDSADVENDFMRKYSSDMTMEEWEERMDIPVNPDTETIHTPWRDKIYYLWNHLFYDVSNFLNRMYDNAGHLHPPASDVFGLPFPRMHSTDEERDNIRVLTKTFDTEVLLIPTYLAPGVAVRVETFSPGEEGGVVRNVQKMRGRFETLRQMEVWYIQKGVEGRFYVEGDWEKDSKGLAAVMVYGKLCDETHGGGGDYDGDDDGKEEE</sequence>
<evidence type="ECO:0000313" key="1">
    <source>
        <dbReference type="EMBL" id="TQB73570.1"/>
    </source>
</evidence>
<gene>
    <name evidence="1" type="ORF">MPDQ_005674</name>
</gene>
<dbReference type="Proteomes" id="UP000319663">
    <property type="component" value="Unassembled WGS sequence"/>
</dbReference>
<dbReference type="AlphaFoldDB" id="A0A507QYA2"/>
<protein>
    <submittedName>
        <fullName evidence="1">Uncharacterized protein</fullName>
    </submittedName>
</protein>
<reference evidence="1 2" key="1">
    <citation type="submission" date="2019-06" db="EMBL/GenBank/DDBJ databases">
        <title>Wine fermentation using esterase from Monascus purpureus.</title>
        <authorList>
            <person name="Geng C."/>
            <person name="Zhang Y."/>
        </authorList>
    </citation>
    <scope>NUCLEOTIDE SEQUENCE [LARGE SCALE GENOMIC DNA]</scope>
    <source>
        <strain evidence="1">HQ1</strain>
    </source>
</reference>
<organism evidence="1 2">
    <name type="scientific">Monascus purpureus</name>
    <name type="common">Red mold</name>
    <name type="synonym">Monascus anka</name>
    <dbReference type="NCBI Taxonomy" id="5098"/>
    <lineage>
        <taxon>Eukaryota</taxon>
        <taxon>Fungi</taxon>
        <taxon>Dikarya</taxon>
        <taxon>Ascomycota</taxon>
        <taxon>Pezizomycotina</taxon>
        <taxon>Eurotiomycetes</taxon>
        <taxon>Eurotiomycetidae</taxon>
        <taxon>Eurotiales</taxon>
        <taxon>Aspergillaceae</taxon>
        <taxon>Monascus</taxon>
    </lineage>
</organism>
<proteinExistence type="predicted"/>
<keyword evidence="2" id="KW-1185">Reference proteome</keyword>
<comment type="caution">
    <text evidence="1">The sequence shown here is derived from an EMBL/GenBank/DDBJ whole genome shotgun (WGS) entry which is preliminary data.</text>
</comment>
<name>A0A507QYA2_MONPU</name>
<accession>A0A507QYA2</accession>
<evidence type="ECO:0000313" key="2">
    <source>
        <dbReference type="Proteomes" id="UP000319663"/>
    </source>
</evidence>